<dbReference type="InterPro" id="IPR001387">
    <property type="entry name" value="Cro/C1-type_HTH"/>
</dbReference>
<dbReference type="KEGG" id="afx:JZ786_06330"/>
<evidence type="ECO:0000313" key="2">
    <source>
        <dbReference type="EMBL" id="QSO48592.1"/>
    </source>
</evidence>
<gene>
    <name evidence="2" type="ORF">JZ786_06330</name>
</gene>
<dbReference type="Proteomes" id="UP000663505">
    <property type="component" value="Chromosome"/>
</dbReference>
<dbReference type="RefSeq" id="WP_206657923.1">
    <property type="nucleotide sequence ID" value="NZ_CP071182.1"/>
</dbReference>
<protein>
    <submittedName>
        <fullName evidence="2">TniQ family protein</fullName>
    </submittedName>
</protein>
<name>A0A9X7W196_9BACL</name>
<evidence type="ECO:0000259" key="1">
    <source>
        <dbReference type="PROSITE" id="PS50943"/>
    </source>
</evidence>
<evidence type="ECO:0000313" key="3">
    <source>
        <dbReference type="Proteomes" id="UP000663505"/>
    </source>
</evidence>
<dbReference type="SUPFAM" id="SSF47413">
    <property type="entry name" value="lambda repressor-like DNA-binding domains"/>
    <property type="match status" value="1"/>
</dbReference>
<keyword evidence="3" id="KW-1185">Reference proteome</keyword>
<dbReference type="EMBL" id="CP071182">
    <property type="protein sequence ID" value="QSO48592.1"/>
    <property type="molecule type" value="Genomic_DNA"/>
</dbReference>
<dbReference type="Gene3D" id="1.10.260.40">
    <property type="entry name" value="lambda repressor-like DNA-binding domains"/>
    <property type="match status" value="1"/>
</dbReference>
<dbReference type="AlphaFoldDB" id="A0A9X7W196"/>
<feature type="domain" description="HTH cro/C1-type" evidence="1">
    <location>
        <begin position="244"/>
        <end position="286"/>
    </location>
</feature>
<dbReference type="GO" id="GO:0003677">
    <property type="term" value="F:DNA binding"/>
    <property type="evidence" value="ECO:0007669"/>
    <property type="project" value="InterPro"/>
</dbReference>
<dbReference type="InterPro" id="IPR010982">
    <property type="entry name" value="Lambda_DNA-bd_dom_sf"/>
</dbReference>
<accession>A0A9X7W196</accession>
<dbReference type="InterPro" id="IPR009492">
    <property type="entry name" value="TniQ"/>
</dbReference>
<reference evidence="2 3" key="1">
    <citation type="submission" date="2021-02" db="EMBL/GenBank/DDBJ databases">
        <title>Alicyclobacillus curvatus sp. nov. and Alicyclobacillus mengziensis sp. nov., two acidophilic bacteria isolated from acid mine drainage.</title>
        <authorList>
            <person name="Huang Y."/>
        </authorList>
    </citation>
    <scope>NUCLEOTIDE SEQUENCE [LARGE SCALE GENOMIC DNA]</scope>
    <source>
        <strain evidence="2 3">S30H14</strain>
    </source>
</reference>
<dbReference type="CDD" id="cd00093">
    <property type="entry name" value="HTH_XRE"/>
    <property type="match status" value="1"/>
</dbReference>
<organism evidence="2 3">
    <name type="scientific">Alicyclobacillus mengziensis</name>
    <dbReference type="NCBI Taxonomy" id="2931921"/>
    <lineage>
        <taxon>Bacteria</taxon>
        <taxon>Bacillati</taxon>
        <taxon>Bacillota</taxon>
        <taxon>Bacilli</taxon>
        <taxon>Bacillales</taxon>
        <taxon>Alicyclobacillaceae</taxon>
        <taxon>Alicyclobacillus</taxon>
    </lineage>
</organism>
<dbReference type="PROSITE" id="PS50943">
    <property type="entry name" value="HTH_CROC1"/>
    <property type="match status" value="1"/>
</dbReference>
<proteinExistence type="predicted"/>
<dbReference type="Pfam" id="PF06527">
    <property type="entry name" value="TniQ"/>
    <property type="match status" value="1"/>
</dbReference>
<sequence length="502" mass="57792">MNIEWYDPEKFIPTPPRSRLYNLPLIGYGTAYVESLRSYILRLAEAHNIWVLDLIRSEIQPSKLIKMIPQKLGGINQITSEYVNILEKATMNPHLHLSSLLPWANIISSHRLMRSTRAWCPVCFETWKQDEQPTYEPLLWQLEPVSTCLKHGIPLEFKCPSCGSSSNAQSQAQSRARNGHCWKCGAWLGKSPVNQLHTVDLKLVELHQNLEQFVLISPSHISSENTIINMIKNLSTFLTKGNKTELARRIGISVGRFSSISGGSALPHLQDLLDMCQFFHISMQELFFTPCNEWATKEQYNSKTLSEIAATTKEPGKPHSFNKDNARHYLESILRDKSNFPFLTEIARQLGVQADTLRKNFPELTTILMQRRSYRIRKAKKPKGKTRKNWPRIRAELTLMLNSTEITESVRDIGKRLDFSSPALKGKYPEIYEEITKRYASYREKERQRVFDEKVSEIRTAVIELRSLGLKPTLKCVQEKIGHQLCIDLIKVWREAIQTGTD</sequence>